<dbReference type="SUPFAM" id="SSF53474">
    <property type="entry name" value="alpha/beta-Hydrolases"/>
    <property type="match status" value="1"/>
</dbReference>
<keyword evidence="1" id="KW-0378">Hydrolase</keyword>
<dbReference type="EMBL" id="FUFA01000002">
    <property type="protein sequence ID" value="SPM33770.1"/>
    <property type="molecule type" value="Genomic_DNA"/>
</dbReference>
<dbReference type="STRING" id="1841860.GCA_900157375_01575"/>
<accession>A0A2U3NQI9</accession>
<dbReference type="OrthoDB" id="3181909at2"/>
<sequence length="310" mass="33114">MTEDPTGLAEIDPSLRTVARFLPYRKGLFARHLRVMRTGTALARRVLACRDCEVVAVSSTASVRIRRPPGLGKMPPVVLWIHGGGYVAGSAVLEDRAVRAMAARVDALVVSVEYRLAPEHPYPAALDDCYAALQWVVARGDIDSQRIVVAGVSAGAGLAAALTLRCVDSGLVDLAGQALMCPMLDDRTVHRTTVAGARGWTPEDNAFGWRSYLGSEPGIEGVSAYAAPARRENLSGLPPTWVSVGTADLFHDEVVHYANRLQSAGVSTRLEIIPGAFHGFEIAAFHTTLARQLTAARNAAICGFFAMQPA</sequence>
<dbReference type="InterPro" id="IPR029058">
    <property type="entry name" value="AB_hydrolase_fold"/>
</dbReference>
<organism evidence="3 4">
    <name type="scientific">Mycobacterium rhizamassiliense</name>
    <dbReference type="NCBI Taxonomy" id="1841860"/>
    <lineage>
        <taxon>Bacteria</taxon>
        <taxon>Bacillati</taxon>
        <taxon>Actinomycetota</taxon>
        <taxon>Actinomycetes</taxon>
        <taxon>Mycobacteriales</taxon>
        <taxon>Mycobacteriaceae</taxon>
        <taxon>Mycobacterium</taxon>
    </lineage>
</organism>
<evidence type="ECO:0000313" key="4">
    <source>
        <dbReference type="Proteomes" id="UP000240988"/>
    </source>
</evidence>
<evidence type="ECO:0000256" key="1">
    <source>
        <dbReference type="ARBA" id="ARBA00022801"/>
    </source>
</evidence>
<dbReference type="InterPro" id="IPR013094">
    <property type="entry name" value="AB_hydrolase_3"/>
</dbReference>
<dbReference type="Proteomes" id="UP000240988">
    <property type="component" value="Unassembled WGS sequence"/>
</dbReference>
<gene>
    <name evidence="3" type="ORF">MRAB57_1574</name>
</gene>
<dbReference type="GO" id="GO:0016787">
    <property type="term" value="F:hydrolase activity"/>
    <property type="evidence" value="ECO:0007669"/>
    <property type="project" value="UniProtKB-KW"/>
</dbReference>
<protein>
    <submittedName>
        <fullName evidence="3">Acetyl esterase/lipase</fullName>
    </submittedName>
</protein>
<dbReference type="Pfam" id="PF07859">
    <property type="entry name" value="Abhydrolase_3"/>
    <property type="match status" value="1"/>
</dbReference>
<evidence type="ECO:0000313" key="3">
    <source>
        <dbReference type="EMBL" id="SPM33770.1"/>
    </source>
</evidence>
<reference evidence="3 4" key="1">
    <citation type="submission" date="2017-01" db="EMBL/GenBank/DDBJ databases">
        <authorList>
            <consortium name="Urmite Genomes"/>
        </authorList>
    </citation>
    <scope>NUCLEOTIDE SEQUENCE [LARGE SCALE GENOMIC DNA]</scope>
    <source>
        <strain evidence="3 4">AB57</strain>
    </source>
</reference>
<keyword evidence="4" id="KW-1185">Reference proteome</keyword>
<name>A0A2U3NQI9_9MYCO</name>
<dbReference type="PANTHER" id="PTHR48081:SF8">
    <property type="entry name" value="ALPHA_BETA HYDROLASE FOLD-3 DOMAIN-CONTAINING PROTEIN-RELATED"/>
    <property type="match status" value="1"/>
</dbReference>
<dbReference type="AlphaFoldDB" id="A0A2U3NQI9"/>
<dbReference type="Gene3D" id="3.40.50.1820">
    <property type="entry name" value="alpha/beta hydrolase"/>
    <property type="match status" value="1"/>
</dbReference>
<evidence type="ECO:0000259" key="2">
    <source>
        <dbReference type="Pfam" id="PF07859"/>
    </source>
</evidence>
<proteinExistence type="predicted"/>
<feature type="domain" description="Alpha/beta hydrolase fold-3" evidence="2">
    <location>
        <begin position="78"/>
        <end position="281"/>
    </location>
</feature>
<dbReference type="InterPro" id="IPR050300">
    <property type="entry name" value="GDXG_lipolytic_enzyme"/>
</dbReference>
<dbReference type="RefSeq" id="WP_077087080.1">
    <property type="nucleotide sequence ID" value="NZ_LT721901.1"/>
</dbReference>
<dbReference type="PANTHER" id="PTHR48081">
    <property type="entry name" value="AB HYDROLASE SUPERFAMILY PROTEIN C4A8.06C"/>
    <property type="match status" value="1"/>
</dbReference>